<organism evidence="2 3">
    <name type="scientific">Iodobacter ciconiae</name>
    <dbReference type="NCBI Taxonomy" id="2496266"/>
    <lineage>
        <taxon>Bacteria</taxon>
        <taxon>Pseudomonadati</taxon>
        <taxon>Pseudomonadota</taxon>
        <taxon>Betaproteobacteria</taxon>
        <taxon>Neisseriales</taxon>
        <taxon>Chitinibacteraceae</taxon>
        <taxon>Iodobacter</taxon>
    </lineage>
</organism>
<dbReference type="AlphaFoldDB" id="A0A3S8ZUQ4"/>
<feature type="transmembrane region" description="Helical" evidence="1">
    <location>
        <begin position="20"/>
        <end position="45"/>
    </location>
</feature>
<evidence type="ECO:0000256" key="1">
    <source>
        <dbReference type="SAM" id="Phobius"/>
    </source>
</evidence>
<accession>A0A3S8ZUQ4</accession>
<reference evidence="2 3" key="1">
    <citation type="submission" date="2018-12" db="EMBL/GenBank/DDBJ databases">
        <title>Complete genome sequence of Iodobacter sp. H11R3.</title>
        <authorList>
            <person name="Bae J.-W."/>
        </authorList>
    </citation>
    <scope>NUCLEOTIDE SEQUENCE [LARGE SCALE GENOMIC DNA]</scope>
    <source>
        <strain evidence="2 3">H11R3</strain>
    </source>
</reference>
<proteinExistence type="predicted"/>
<keyword evidence="1" id="KW-0472">Membrane</keyword>
<gene>
    <name evidence="2" type="ORF">EJO50_12250</name>
</gene>
<protein>
    <submittedName>
        <fullName evidence="2">Uncharacterized protein</fullName>
    </submittedName>
</protein>
<keyword evidence="3" id="KW-1185">Reference proteome</keyword>
<evidence type="ECO:0000313" key="3">
    <source>
        <dbReference type="Proteomes" id="UP000282438"/>
    </source>
</evidence>
<dbReference type="EMBL" id="CP034433">
    <property type="protein sequence ID" value="AZN37186.1"/>
    <property type="molecule type" value="Genomic_DNA"/>
</dbReference>
<keyword evidence="1" id="KW-1133">Transmembrane helix</keyword>
<keyword evidence="1" id="KW-0812">Transmembrane</keyword>
<sequence length="159" mass="17497">MLATLGVYQVRNLMLSRLEFASYHVALFFISGILMSIVISSLFLFDFLQWFKISENIGWIIVLSFWTCGSGFFTVAISQGMRAFSLDVWDEAQAHGASFVLLLGHLGPLGSAYLLNIMSSQSGGSSGLFLLPFIAWAAVLYPAGIIMANSRIKQVLEDD</sequence>
<name>A0A3S8ZUQ4_9NEIS</name>
<dbReference type="OrthoDB" id="9831253at2"/>
<feature type="transmembrane region" description="Helical" evidence="1">
    <location>
        <begin position="97"/>
        <end position="115"/>
    </location>
</feature>
<dbReference type="RefSeq" id="WP_125974552.1">
    <property type="nucleotide sequence ID" value="NZ_CP034433.1"/>
</dbReference>
<feature type="transmembrane region" description="Helical" evidence="1">
    <location>
        <begin position="127"/>
        <end position="148"/>
    </location>
</feature>
<feature type="transmembrane region" description="Helical" evidence="1">
    <location>
        <begin position="57"/>
        <end position="77"/>
    </location>
</feature>
<dbReference type="KEGG" id="iod:EJO50_12250"/>
<evidence type="ECO:0000313" key="2">
    <source>
        <dbReference type="EMBL" id="AZN37186.1"/>
    </source>
</evidence>
<dbReference type="Proteomes" id="UP000282438">
    <property type="component" value="Chromosome"/>
</dbReference>